<dbReference type="InterPro" id="IPR001229">
    <property type="entry name" value="Jacalin-like_lectin_dom"/>
</dbReference>
<comment type="caution">
    <text evidence="2">The sequence shown here is derived from an EMBL/GenBank/DDBJ whole genome shotgun (WGS) entry which is preliminary data.</text>
</comment>
<sequence>MPNPAPRKMGTFERGQRYTGLTKQAQRYYEQHKKYAESCEDSAKRLFEAVEAIAAAQGKTWHQVLGLSGDFTNMVFDGGFEYHGPDSVGKVLSFTQWFFLASLVGLGNAHAGASSLFYYVGCTLGVTPDDYPINSRMCVGALFRLARAPGSRPLPKGLPWARLGHFFRPSGGKCSVPLIGLELFSDELAYDDSSKTIHDLAPMRLDACAHSTMMKALLDNISKLATKVEGHAKNSQTALSFEIPSEFHTVTQSLIAAFDKVPDEALERVEDYDRIYQKGYMGDDPDLTNHIFDLKKAAASNIFRLDVSSGFAVDMLMAETEGFDGERFGGCKGTKVSIFLDDGELISGATWNTGTLAKESRRKVIFNLIITTTKRILGPFGTGGDKIKADAMEQAFQVPERMKVCGLVDLTGKFIEHRGDVVMETGPYISQLRFLVAPAN</sequence>
<protein>
    <recommendedName>
        <fullName evidence="1">Jacalin-type lectin domain-containing protein</fullName>
    </recommendedName>
</protein>
<evidence type="ECO:0000313" key="2">
    <source>
        <dbReference type="EMBL" id="KAK7425578.1"/>
    </source>
</evidence>
<dbReference type="SUPFAM" id="SSF51101">
    <property type="entry name" value="Mannose-binding lectins"/>
    <property type="match status" value="1"/>
</dbReference>
<organism evidence="2 3">
    <name type="scientific">Neonectria magnoliae</name>
    <dbReference type="NCBI Taxonomy" id="2732573"/>
    <lineage>
        <taxon>Eukaryota</taxon>
        <taxon>Fungi</taxon>
        <taxon>Dikarya</taxon>
        <taxon>Ascomycota</taxon>
        <taxon>Pezizomycotina</taxon>
        <taxon>Sordariomycetes</taxon>
        <taxon>Hypocreomycetidae</taxon>
        <taxon>Hypocreales</taxon>
        <taxon>Nectriaceae</taxon>
        <taxon>Neonectria</taxon>
    </lineage>
</organism>
<dbReference type="Gene3D" id="2.100.10.30">
    <property type="entry name" value="Jacalin-like lectin domain"/>
    <property type="match status" value="1"/>
</dbReference>
<proteinExistence type="predicted"/>
<name>A0ABR1HWL7_9HYPO</name>
<accession>A0ABR1HWL7</accession>
<evidence type="ECO:0000313" key="3">
    <source>
        <dbReference type="Proteomes" id="UP001498421"/>
    </source>
</evidence>
<dbReference type="InterPro" id="IPR036404">
    <property type="entry name" value="Jacalin-like_lectin_dom_sf"/>
</dbReference>
<reference evidence="2 3" key="1">
    <citation type="journal article" date="2025" name="Microbiol. Resour. Announc.">
        <title>Draft genome sequences for Neonectria magnoliae and Neonectria punicea, canker pathogens of Liriodendron tulipifera and Acer saccharum in West Virginia.</title>
        <authorList>
            <person name="Petronek H.M."/>
            <person name="Kasson M.T."/>
            <person name="Metheny A.M."/>
            <person name="Stauder C.M."/>
            <person name="Lovett B."/>
            <person name="Lynch S.C."/>
            <person name="Garnas J.R."/>
            <person name="Kasson L.R."/>
            <person name="Stajich J.E."/>
        </authorList>
    </citation>
    <scope>NUCLEOTIDE SEQUENCE [LARGE SCALE GENOMIC DNA]</scope>
    <source>
        <strain evidence="2 3">NRRL 64651</strain>
    </source>
</reference>
<evidence type="ECO:0000259" key="1">
    <source>
        <dbReference type="Pfam" id="PF01419"/>
    </source>
</evidence>
<dbReference type="Pfam" id="PF01419">
    <property type="entry name" value="Jacalin"/>
    <property type="match status" value="1"/>
</dbReference>
<keyword evidence="3" id="KW-1185">Reference proteome</keyword>
<gene>
    <name evidence="2" type="ORF">QQZ08_007901</name>
</gene>
<dbReference type="EMBL" id="JAZAVK010000079">
    <property type="protein sequence ID" value="KAK7425578.1"/>
    <property type="molecule type" value="Genomic_DNA"/>
</dbReference>
<dbReference type="Proteomes" id="UP001498421">
    <property type="component" value="Unassembled WGS sequence"/>
</dbReference>
<feature type="domain" description="Jacalin-type lectin" evidence="1">
    <location>
        <begin position="302"/>
        <end position="407"/>
    </location>
</feature>